<protein>
    <submittedName>
        <fullName evidence="7">Two-component system, OmpR family, KDP operon response regulator KdpE</fullName>
    </submittedName>
</protein>
<evidence type="ECO:0000313" key="8">
    <source>
        <dbReference type="Proteomes" id="UP000184452"/>
    </source>
</evidence>
<dbReference type="Pfam" id="PF00072">
    <property type="entry name" value="Response_reg"/>
    <property type="match status" value="1"/>
</dbReference>
<proteinExistence type="predicted"/>
<dbReference type="CDD" id="cd00383">
    <property type="entry name" value="trans_reg_C"/>
    <property type="match status" value="1"/>
</dbReference>
<dbReference type="SMART" id="SM00862">
    <property type="entry name" value="Trans_reg_C"/>
    <property type="match status" value="1"/>
</dbReference>
<feature type="region of interest" description="Disordered" evidence="4">
    <location>
        <begin position="224"/>
        <end position="244"/>
    </location>
</feature>
<dbReference type="PANTHER" id="PTHR48111">
    <property type="entry name" value="REGULATOR OF RPOS"/>
    <property type="match status" value="1"/>
</dbReference>
<evidence type="ECO:0000313" key="7">
    <source>
        <dbReference type="EMBL" id="SHJ65780.1"/>
    </source>
</evidence>
<keyword evidence="1 3" id="KW-0238">DNA-binding</keyword>
<dbReference type="EMBL" id="FQZK01000008">
    <property type="protein sequence ID" value="SHJ65780.1"/>
    <property type="molecule type" value="Genomic_DNA"/>
</dbReference>
<keyword evidence="2" id="KW-0597">Phosphoprotein</keyword>
<feature type="domain" description="OmpR/PhoB-type" evidence="6">
    <location>
        <begin position="133"/>
        <end position="232"/>
    </location>
</feature>
<dbReference type="STRING" id="758803.SAMN05421803_10862"/>
<dbReference type="Gene3D" id="6.10.250.690">
    <property type="match status" value="1"/>
</dbReference>
<dbReference type="InterPro" id="IPR011006">
    <property type="entry name" value="CheY-like_superfamily"/>
</dbReference>
<feature type="DNA-binding region" description="OmpR/PhoB-type" evidence="3">
    <location>
        <begin position="133"/>
        <end position="232"/>
    </location>
</feature>
<dbReference type="PANTHER" id="PTHR48111:SF50">
    <property type="entry name" value="KDP OPERON TRANSCRIPTIONAL REGULATORY PROTEIN KDPE"/>
    <property type="match status" value="1"/>
</dbReference>
<dbReference type="Gene3D" id="1.10.10.10">
    <property type="entry name" value="Winged helix-like DNA-binding domain superfamily/Winged helix DNA-binding domain"/>
    <property type="match status" value="1"/>
</dbReference>
<dbReference type="PROSITE" id="PS51755">
    <property type="entry name" value="OMPR_PHOB"/>
    <property type="match status" value="1"/>
</dbReference>
<dbReference type="OrthoDB" id="116118at2"/>
<evidence type="ECO:0000259" key="5">
    <source>
        <dbReference type="PROSITE" id="PS50110"/>
    </source>
</evidence>
<sequence>MSDGNEAPPTVLVVDDDPRLRKTLELNLRARGYTPYLSDSGEHALRLVAHHHPGLVLLDLGLPGMSGLDVLRGLRGWTQVPVVVLSGRDTEQMKVRALDLGADDYVVKPFGMDELFARVRAALRRTAPAAGQGAVVETGHFTVDLAAQQVTRGGEQVRLTPRQWHIVEVLVRNRGRLVTQRELLREVWGPEYERETNYLRVFMTKIRQRLEPDPPRPRYFLTDPGLGYRFQEEGRPPGDAGGAG</sequence>
<gene>
    <name evidence="7" type="ORF">SAMN05421803_10862</name>
</gene>
<evidence type="ECO:0000256" key="4">
    <source>
        <dbReference type="SAM" id="MobiDB-lite"/>
    </source>
</evidence>
<dbReference type="SMART" id="SM00448">
    <property type="entry name" value="REC"/>
    <property type="match status" value="1"/>
</dbReference>
<evidence type="ECO:0000256" key="2">
    <source>
        <dbReference type="PROSITE-ProRule" id="PRU00169"/>
    </source>
</evidence>
<accession>A0A1M6L3K8</accession>
<feature type="modified residue" description="4-aspartylphosphate" evidence="2">
    <location>
        <position position="59"/>
    </location>
</feature>
<keyword evidence="8" id="KW-1185">Reference proteome</keyword>
<dbReference type="GO" id="GO:0032993">
    <property type="term" value="C:protein-DNA complex"/>
    <property type="evidence" value="ECO:0007669"/>
    <property type="project" value="TreeGrafter"/>
</dbReference>
<dbReference type="GO" id="GO:0006355">
    <property type="term" value="P:regulation of DNA-templated transcription"/>
    <property type="evidence" value="ECO:0007669"/>
    <property type="project" value="InterPro"/>
</dbReference>
<feature type="domain" description="Response regulatory" evidence="5">
    <location>
        <begin position="10"/>
        <end position="123"/>
    </location>
</feature>
<reference evidence="7 8" key="1">
    <citation type="submission" date="2016-11" db="EMBL/GenBank/DDBJ databases">
        <authorList>
            <person name="Jaros S."/>
            <person name="Januszkiewicz K."/>
            <person name="Wedrychowicz H."/>
        </authorList>
    </citation>
    <scope>NUCLEOTIDE SEQUENCE [LARGE SCALE GENOMIC DNA]</scope>
    <source>
        <strain evidence="7 8">CGMCC 4.5723</strain>
    </source>
</reference>
<evidence type="ECO:0000256" key="1">
    <source>
        <dbReference type="ARBA" id="ARBA00023125"/>
    </source>
</evidence>
<dbReference type="Pfam" id="PF00486">
    <property type="entry name" value="Trans_reg_C"/>
    <property type="match status" value="1"/>
</dbReference>
<dbReference type="PROSITE" id="PS50110">
    <property type="entry name" value="RESPONSE_REGULATORY"/>
    <property type="match status" value="1"/>
</dbReference>
<dbReference type="AlphaFoldDB" id="A0A1M6L3K8"/>
<dbReference type="InterPro" id="IPR036388">
    <property type="entry name" value="WH-like_DNA-bd_sf"/>
</dbReference>
<name>A0A1M6L3K8_9ACTN</name>
<dbReference type="SUPFAM" id="SSF52172">
    <property type="entry name" value="CheY-like"/>
    <property type="match status" value="1"/>
</dbReference>
<dbReference type="GO" id="GO:0000156">
    <property type="term" value="F:phosphorelay response regulator activity"/>
    <property type="evidence" value="ECO:0007669"/>
    <property type="project" value="TreeGrafter"/>
</dbReference>
<dbReference type="RefSeq" id="WP_073379944.1">
    <property type="nucleotide sequence ID" value="NZ_FQZK01000008.1"/>
</dbReference>
<organism evidence="7 8">
    <name type="scientific">Nocardiopsis flavescens</name>
    <dbReference type="NCBI Taxonomy" id="758803"/>
    <lineage>
        <taxon>Bacteria</taxon>
        <taxon>Bacillati</taxon>
        <taxon>Actinomycetota</taxon>
        <taxon>Actinomycetes</taxon>
        <taxon>Streptosporangiales</taxon>
        <taxon>Nocardiopsidaceae</taxon>
        <taxon>Nocardiopsis</taxon>
    </lineage>
</organism>
<dbReference type="Proteomes" id="UP000184452">
    <property type="component" value="Unassembled WGS sequence"/>
</dbReference>
<dbReference type="GO" id="GO:0000976">
    <property type="term" value="F:transcription cis-regulatory region binding"/>
    <property type="evidence" value="ECO:0007669"/>
    <property type="project" value="TreeGrafter"/>
</dbReference>
<dbReference type="InterPro" id="IPR001789">
    <property type="entry name" value="Sig_transdc_resp-reg_receiver"/>
</dbReference>
<evidence type="ECO:0000256" key="3">
    <source>
        <dbReference type="PROSITE-ProRule" id="PRU01091"/>
    </source>
</evidence>
<dbReference type="InterPro" id="IPR001867">
    <property type="entry name" value="OmpR/PhoB-type_DNA-bd"/>
</dbReference>
<dbReference type="GO" id="GO:0005829">
    <property type="term" value="C:cytosol"/>
    <property type="evidence" value="ECO:0007669"/>
    <property type="project" value="TreeGrafter"/>
</dbReference>
<evidence type="ECO:0000259" key="6">
    <source>
        <dbReference type="PROSITE" id="PS51755"/>
    </source>
</evidence>
<dbReference type="Gene3D" id="3.40.50.2300">
    <property type="match status" value="1"/>
</dbReference>
<dbReference type="InterPro" id="IPR039420">
    <property type="entry name" value="WalR-like"/>
</dbReference>